<gene>
    <name evidence="2" type="ORF">JKK62_14010</name>
</gene>
<dbReference type="Gene3D" id="1.10.1330.10">
    <property type="entry name" value="Dockerin domain"/>
    <property type="match status" value="1"/>
</dbReference>
<organism evidence="2 3">
    <name type="scientific">Ruminococcus difficilis</name>
    <dbReference type="NCBI Taxonomy" id="2763069"/>
    <lineage>
        <taxon>Bacteria</taxon>
        <taxon>Bacillati</taxon>
        <taxon>Bacillota</taxon>
        <taxon>Clostridia</taxon>
        <taxon>Eubacteriales</taxon>
        <taxon>Oscillospiraceae</taxon>
        <taxon>Ruminococcus</taxon>
    </lineage>
</organism>
<evidence type="ECO:0000313" key="3">
    <source>
        <dbReference type="Proteomes" id="UP000633365"/>
    </source>
</evidence>
<dbReference type="EMBL" id="JAEQMG010000149">
    <property type="protein sequence ID" value="MBK6089741.1"/>
    <property type="molecule type" value="Genomic_DNA"/>
</dbReference>
<dbReference type="GO" id="GO:0000272">
    <property type="term" value="P:polysaccharide catabolic process"/>
    <property type="evidence" value="ECO:0007669"/>
    <property type="project" value="InterPro"/>
</dbReference>
<keyword evidence="2" id="KW-0418">Kinase</keyword>
<keyword evidence="3" id="KW-1185">Reference proteome</keyword>
<dbReference type="GO" id="GO:0016301">
    <property type="term" value="F:kinase activity"/>
    <property type="evidence" value="ECO:0007669"/>
    <property type="project" value="UniProtKB-KW"/>
</dbReference>
<keyword evidence="2" id="KW-0808">Transferase</keyword>
<dbReference type="InterPro" id="IPR036439">
    <property type="entry name" value="Dockerin_dom_sf"/>
</dbReference>
<sequence length="533" mass="60985">MMKRIVSMLLCVMMTVSLAAFHASAEDTLFFGEPEPVVPDDATYFIDGFKKTDADLASTGVTLDDPIIVPRIVVTTENGNGTTLQKEDGYQNASISITDTDGSVLSDSCSFKVRGNTTAMAAIGKKAYTFKFEKKKDVLGMGKGKKWVLLANTFDPTMLRNYMGFEFAHHLGLPYTSEHRFVEVFLDGSYRGCYELVEPVQEGKERVNIDIESNDGKKDFLIEYERTRLEPDVTYFTVDGLRFIASDPDEPDEDQLNYITETLTAVTDTMRNGSREEIEEVIDVPSFVKFYLLNEFFKTMDFDESSVFFFYKDGKLYAGPAWDYDMSTGNTNADLVSAHARNTAKTDDILQDTKNFYKYIGRKSWFVDEVKKAYEENYDYMVSLFVENGLLDTWSNESKDIFDRNWTVWRVSRHWYNYQKPPLATYQLNLDFLKNWLNERNSWLFDHYDLFSYEYLRGDADGNGALDVLDATTIQRVLAGLSVQNEDGHMALRAAVTDDELSITDATAIQRYLASLDNIYELDTTVKVKLREK</sequence>
<dbReference type="PANTHER" id="PTHR40050">
    <property type="entry name" value="INNER SPORE COAT PROTEIN H"/>
    <property type="match status" value="1"/>
</dbReference>
<dbReference type="RefSeq" id="WP_207752199.1">
    <property type="nucleotide sequence ID" value="NZ_JAEQMG010000149.1"/>
</dbReference>
<dbReference type="PANTHER" id="PTHR40050:SF1">
    <property type="entry name" value="INNER SPORE COAT PROTEIN H"/>
    <property type="match status" value="1"/>
</dbReference>
<feature type="chain" id="PRO_5038887327" evidence="1">
    <location>
        <begin position="20"/>
        <end position="533"/>
    </location>
</feature>
<dbReference type="Proteomes" id="UP000633365">
    <property type="component" value="Unassembled WGS sequence"/>
</dbReference>
<dbReference type="AlphaFoldDB" id="A0A934WTN7"/>
<evidence type="ECO:0000256" key="1">
    <source>
        <dbReference type="SAM" id="SignalP"/>
    </source>
</evidence>
<dbReference type="Pfam" id="PF08757">
    <property type="entry name" value="CotH"/>
    <property type="match status" value="1"/>
</dbReference>
<keyword evidence="1" id="KW-0732">Signal</keyword>
<dbReference type="CDD" id="cd14256">
    <property type="entry name" value="Dockerin_I"/>
    <property type="match status" value="1"/>
</dbReference>
<name>A0A934WTN7_9FIRM</name>
<reference evidence="2" key="1">
    <citation type="submission" date="2021-01" db="EMBL/GenBank/DDBJ databases">
        <title>Genome public.</title>
        <authorList>
            <person name="Liu C."/>
            <person name="Sun Q."/>
        </authorList>
    </citation>
    <scope>NUCLEOTIDE SEQUENCE</scope>
    <source>
        <strain evidence="2">M6</strain>
    </source>
</reference>
<comment type="caution">
    <text evidence="2">The sequence shown here is derived from an EMBL/GenBank/DDBJ whole genome shotgun (WGS) entry which is preliminary data.</text>
</comment>
<evidence type="ECO:0000313" key="2">
    <source>
        <dbReference type="EMBL" id="MBK6089741.1"/>
    </source>
</evidence>
<accession>A0A934WTN7</accession>
<feature type="signal peptide" evidence="1">
    <location>
        <begin position="1"/>
        <end position="19"/>
    </location>
</feature>
<protein>
    <submittedName>
        <fullName evidence="2">CotH kinase family protein</fullName>
    </submittedName>
</protein>
<dbReference type="SUPFAM" id="SSF63446">
    <property type="entry name" value="Type I dockerin domain"/>
    <property type="match status" value="1"/>
</dbReference>
<dbReference type="InterPro" id="IPR014867">
    <property type="entry name" value="Spore_coat_CotH_CotH2/3/7"/>
</dbReference>
<proteinExistence type="predicted"/>